<proteinExistence type="predicted"/>
<organism evidence="1 2">
    <name type="scientific">Cymbomonas tetramitiformis</name>
    <dbReference type="NCBI Taxonomy" id="36881"/>
    <lineage>
        <taxon>Eukaryota</taxon>
        <taxon>Viridiplantae</taxon>
        <taxon>Chlorophyta</taxon>
        <taxon>Pyramimonadophyceae</taxon>
        <taxon>Pyramimonadales</taxon>
        <taxon>Pyramimonadaceae</taxon>
        <taxon>Cymbomonas</taxon>
    </lineage>
</organism>
<dbReference type="AlphaFoldDB" id="A0AAE0FBW2"/>
<name>A0AAE0FBW2_9CHLO</name>
<dbReference type="Proteomes" id="UP001190700">
    <property type="component" value="Unassembled WGS sequence"/>
</dbReference>
<evidence type="ECO:0000313" key="2">
    <source>
        <dbReference type="Proteomes" id="UP001190700"/>
    </source>
</evidence>
<accession>A0AAE0FBW2</accession>
<sequence length="121" mass="13675">MTTHDACDVNFVVRVLRDRVRYSVTAMHEPVADTDLNVSAVVVGQFYGLSYNIEATVYYRAAPSHKSDIDVHDDTIPIDPWEGDVLCDVRRCADARVQLVGATAVANPDANRRHRTDRRRY</sequence>
<comment type="caution">
    <text evidence="1">The sequence shown here is derived from an EMBL/GenBank/DDBJ whole genome shotgun (WGS) entry which is preliminary data.</text>
</comment>
<protein>
    <submittedName>
        <fullName evidence="1">Uncharacterized protein</fullName>
    </submittedName>
</protein>
<evidence type="ECO:0000313" key="1">
    <source>
        <dbReference type="EMBL" id="KAK3256780.1"/>
    </source>
</evidence>
<reference evidence="1 2" key="1">
    <citation type="journal article" date="2015" name="Genome Biol. Evol.">
        <title>Comparative Genomics of a Bacterivorous Green Alga Reveals Evolutionary Causalities and Consequences of Phago-Mixotrophic Mode of Nutrition.</title>
        <authorList>
            <person name="Burns J.A."/>
            <person name="Paasch A."/>
            <person name="Narechania A."/>
            <person name="Kim E."/>
        </authorList>
    </citation>
    <scope>NUCLEOTIDE SEQUENCE [LARGE SCALE GENOMIC DNA]</scope>
    <source>
        <strain evidence="1 2">PLY_AMNH</strain>
    </source>
</reference>
<keyword evidence="2" id="KW-1185">Reference proteome</keyword>
<gene>
    <name evidence="1" type="ORF">CYMTET_34103</name>
</gene>
<dbReference type="EMBL" id="LGRX02021342">
    <property type="protein sequence ID" value="KAK3256780.1"/>
    <property type="molecule type" value="Genomic_DNA"/>
</dbReference>